<evidence type="ECO:0000313" key="1">
    <source>
        <dbReference type="EMBL" id="GAA4315603.1"/>
    </source>
</evidence>
<keyword evidence="2" id="KW-1185">Reference proteome</keyword>
<gene>
    <name evidence="1" type="ORF">GCM10023149_12280</name>
</gene>
<proteinExistence type="predicted"/>
<comment type="caution">
    <text evidence="1">The sequence shown here is derived from an EMBL/GenBank/DDBJ whole genome shotgun (WGS) entry which is preliminary data.</text>
</comment>
<protein>
    <submittedName>
        <fullName evidence="1">Uncharacterized protein</fullName>
    </submittedName>
</protein>
<name>A0ABP8G1S1_9SPHI</name>
<dbReference type="EMBL" id="BAABFT010000002">
    <property type="protein sequence ID" value="GAA4315603.1"/>
    <property type="molecule type" value="Genomic_DNA"/>
</dbReference>
<reference evidence="2" key="1">
    <citation type="journal article" date="2019" name="Int. J. Syst. Evol. Microbiol.">
        <title>The Global Catalogue of Microorganisms (GCM) 10K type strain sequencing project: providing services to taxonomists for standard genome sequencing and annotation.</title>
        <authorList>
            <consortium name="The Broad Institute Genomics Platform"/>
            <consortium name="The Broad Institute Genome Sequencing Center for Infectious Disease"/>
            <person name="Wu L."/>
            <person name="Ma J."/>
        </authorList>
    </citation>
    <scope>NUCLEOTIDE SEQUENCE [LARGE SCALE GENOMIC DNA]</scope>
    <source>
        <strain evidence="2">JCM 17705</strain>
    </source>
</reference>
<organism evidence="1 2">
    <name type="scientific">Mucilaginibacter gynuensis</name>
    <dbReference type="NCBI Taxonomy" id="1302236"/>
    <lineage>
        <taxon>Bacteria</taxon>
        <taxon>Pseudomonadati</taxon>
        <taxon>Bacteroidota</taxon>
        <taxon>Sphingobacteriia</taxon>
        <taxon>Sphingobacteriales</taxon>
        <taxon>Sphingobacteriaceae</taxon>
        <taxon>Mucilaginibacter</taxon>
    </lineage>
</organism>
<sequence>MTITKQDDKKHVISNEVRGEIFFIEQVADMLDEEDFSLRFEITRSFLTLII</sequence>
<accession>A0ABP8G1S1</accession>
<evidence type="ECO:0000313" key="2">
    <source>
        <dbReference type="Proteomes" id="UP001500582"/>
    </source>
</evidence>
<dbReference type="Proteomes" id="UP001500582">
    <property type="component" value="Unassembled WGS sequence"/>
</dbReference>